<accession>A0A0C3PZ90</accession>
<protein>
    <submittedName>
        <fullName evidence="3">Uncharacterized protein</fullName>
    </submittedName>
</protein>
<sequence>MFARASLLICTILIFEMPAILGAAVVRSIPPCTTSAINTPGTSPGGLMWEGTEHQVVGYERSAVPQPVPTPNAPEDRGIVAVGRAPSPAKDAMWVGTDNQSMPQRLRREGDTDKAPRSPMPAPARGAMWKGREHEEAMRGRTEGFEPLTGGMWKNRVHEESIGGKKRGVERRDSDDNSVMAGAGAMWKSKVHKESKDGKK</sequence>
<evidence type="ECO:0000313" key="3">
    <source>
        <dbReference type="EMBL" id="KIO15141.1"/>
    </source>
</evidence>
<feature type="chain" id="PRO_5002180584" evidence="2">
    <location>
        <begin position="23"/>
        <end position="200"/>
    </location>
</feature>
<dbReference type="HOGENOM" id="CLU_1611771_0_0_1"/>
<dbReference type="AlphaFoldDB" id="A0A0C3PZ90"/>
<evidence type="ECO:0000256" key="2">
    <source>
        <dbReference type="SAM" id="SignalP"/>
    </source>
</evidence>
<dbReference type="EMBL" id="KN831944">
    <property type="protein sequence ID" value="KIO15141.1"/>
    <property type="molecule type" value="Genomic_DNA"/>
</dbReference>
<evidence type="ECO:0000256" key="1">
    <source>
        <dbReference type="SAM" id="MobiDB-lite"/>
    </source>
</evidence>
<dbReference type="Proteomes" id="UP000054217">
    <property type="component" value="Unassembled WGS sequence"/>
</dbReference>
<keyword evidence="4" id="KW-1185">Reference proteome</keyword>
<reference evidence="3 4" key="1">
    <citation type="submission" date="2014-04" db="EMBL/GenBank/DDBJ databases">
        <authorList>
            <consortium name="DOE Joint Genome Institute"/>
            <person name="Kuo A."/>
            <person name="Kohler A."/>
            <person name="Costa M.D."/>
            <person name="Nagy L.G."/>
            <person name="Floudas D."/>
            <person name="Copeland A."/>
            <person name="Barry K.W."/>
            <person name="Cichocki N."/>
            <person name="Veneault-Fourrey C."/>
            <person name="LaButti K."/>
            <person name="Lindquist E.A."/>
            <person name="Lipzen A."/>
            <person name="Lundell T."/>
            <person name="Morin E."/>
            <person name="Murat C."/>
            <person name="Sun H."/>
            <person name="Tunlid A."/>
            <person name="Henrissat B."/>
            <person name="Grigoriev I.V."/>
            <person name="Hibbett D.S."/>
            <person name="Martin F."/>
            <person name="Nordberg H.P."/>
            <person name="Cantor M.N."/>
            <person name="Hua S.X."/>
        </authorList>
    </citation>
    <scope>NUCLEOTIDE SEQUENCE [LARGE SCALE GENOMIC DNA]</scope>
    <source>
        <strain evidence="3 4">Marx 270</strain>
    </source>
</reference>
<keyword evidence="2" id="KW-0732">Signal</keyword>
<dbReference type="InParanoid" id="A0A0C3PZ90"/>
<proteinExistence type="predicted"/>
<feature type="region of interest" description="Disordered" evidence="1">
    <location>
        <begin position="158"/>
        <end position="200"/>
    </location>
</feature>
<name>A0A0C3PZ90_PISTI</name>
<feature type="region of interest" description="Disordered" evidence="1">
    <location>
        <begin position="100"/>
        <end position="139"/>
    </location>
</feature>
<reference evidence="4" key="2">
    <citation type="submission" date="2015-01" db="EMBL/GenBank/DDBJ databases">
        <title>Evolutionary Origins and Diversification of the Mycorrhizal Mutualists.</title>
        <authorList>
            <consortium name="DOE Joint Genome Institute"/>
            <consortium name="Mycorrhizal Genomics Consortium"/>
            <person name="Kohler A."/>
            <person name="Kuo A."/>
            <person name="Nagy L.G."/>
            <person name="Floudas D."/>
            <person name="Copeland A."/>
            <person name="Barry K.W."/>
            <person name="Cichocki N."/>
            <person name="Veneault-Fourrey C."/>
            <person name="LaButti K."/>
            <person name="Lindquist E.A."/>
            <person name="Lipzen A."/>
            <person name="Lundell T."/>
            <person name="Morin E."/>
            <person name="Murat C."/>
            <person name="Riley R."/>
            <person name="Ohm R."/>
            <person name="Sun H."/>
            <person name="Tunlid A."/>
            <person name="Henrissat B."/>
            <person name="Grigoriev I.V."/>
            <person name="Hibbett D.S."/>
            <person name="Martin F."/>
        </authorList>
    </citation>
    <scope>NUCLEOTIDE SEQUENCE [LARGE SCALE GENOMIC DNA]</scope>
    <source>
        <strain evidence="4">Marx 270</strain>
    </source>
</reference>
<evidence type="ECO:0000313" key="4">
    <source>
        <dbReference type="Proteomes" id="UP000054217"/>
    </source>
</evidence>
<dbReference type="OrthoDB" id="2686756at2759"/>
<organism evidence="3 4">
    <name type="scientific">Pisolithus tinctorius Marx 270</name>
    <dbReference type="NCBI Taxonomy" id="870435"/>
    <lineage>
        <taxon>Eukaryota</taxon>
        <taxon>Fungi</taxon>
        <taxon>Dikarya</taxon>
        <taxon>Basidiomycota</taxon>
        <taxon>Agaricomycotina</taxon>
        <taxon>Agaricomycetes</taxon>
        <taxon>Agaricomycetidae</taxon>
        <taxon>Boletales</taxon>
        <taxon>Sclerodermatineae</taxon>
        <taxon>Pisolithaceae</taxon>
        <taxon>Pisolithus</taxon>
    </lineage>
</organism>
<feature type="compositionally biased region" description="Basic and acidic residues" evidence="1">
    <location>
        <begin position="106"/>
        <end position="116"/>
    </location>
</feature>
<gene>
    <name evidence="3" type="ORF">M404DRAFT_991845</name>
</gene>
<feature type="compositionally biased region" description="Basic and acidic residues" evidence="1">
    <location>
        <begin position="130"/>
        <end position="139"/>
    </location>
</feature>
<feature type="signal peptide" evidence="2">
    <location>
        <begin position="1"/>
        <end position="22"/>
    </location>
</feature>